<dbReference type="GO" id="GO:0003677">
    <property type="term" value="F:DNA binding"/>
    <property type="evidence" value="ECO:0007669"/>
    <property type="project" value="InterPro"/>
</dbReference>
<feature type="domain" description="HTH merR-type" evidence="2">
    <location>
        <begin position="6"/>
        <end position="73"/>
    </location>
</feature>
<feature type="coiled-coil region" evidence="1">
    <location>
        <begin position="145"/>
        <end position="172"/>
    </location>
</feature>
<dbReference type="Pfam" id="PF13411">
    <property type="entry name" value="MerR_1"/>
    <property type="match status" value="1"/>
</dbReference>
<dbReference type="InterPro" id="IPR000551">
    <property type="entry name" value="MerR-type_HTH_dom"/>
</dbReference>
<dbReference type="SUPFAM" id="SSF46955">
    <property type="entry name" value="Putative DNA-binding domain"/>
    <property type="match status" value="1"/>
</dbReference>
<keyword evidence="1" id="KW-0175">Coiled coil</keyword>
<dbReference type="Gene3D" id="1.10.1660.10">
    <property type="match status" value="1"/>
</dbReference>
<name>I3VZB8_VIBAN</name>
<sequence>MEERLYSPKEVTEQLETTAETLKKYSLLLEKNGMNISRNKRGHREYSEENIKIIKALIYLNKEKSVSLEDAASLVLSSDFDFTIMQPSVIDNVTNPIVTTLLNNDITLQNEVVVMVKNQLLQLHNELEVQKKKDDEFQKIVTDRLEEQRDLIIQQEEMLKKLSQQLEEGKKSFWQKLFSK</sequence>
<organism evidence="3">
    <name type="scientific">Vibrio anguillarum</name>
    <name type="common">Listonella anguillarum</name>
    <dbReference type="NCBI Taxonomy" id="55601"/>
    <lineage>
        <taxon>Bacteria</taxon>
        <taxon>Pseudomonadati</taxon>
        <taxon>Pseudomonadota</taxon>
        <taxon>Gammaproteobacteria</taxon>
        <taxon>Vibrionales</taxon>
        <taxon>Vibrionaceae</taxon>
        <taxon>Vibrio</taxon>
    </lineage>
</organism>
<evidence type="ECO:0000259" key="2">
    <source>
        <dbReference type="Pfam" id="PF13411"/>
    </source>
</evidence>
<geneLocation type="plasmid" evidence="3">
    <name>pJV</name>
</geneLocation>
<dbReference type="AlphaFoldDB" id="I3VZB8"/>
<dbReference type="RefSeq" id="WP_015061688.1">
    <property type="nucleotide sequence ID" value="NC_019325.1"/>
</dbReference>
<proteinExistence type="predicted"/>
<keyword evidence="3" id="KW-0614">Plasmid</keyword>
<evidence type="ECO:0000256" key="1">
    <source>
        <dbReference type="SAM" id="Coils"/>
    </source>
</evidence>
<dbReference type="InterPro" id="IPR009061">
    <property type="entry name" value="DNA-bd_dom_put_sf"/>
</dbReference>
<dbReference type="GO" id="GO:0006355">
    <property type="term" value="P:regulation of DNA-templated transcription"/>
    <property type="evidence" value="ECO:0007669"/>
    <property type="project" value="InterPro"/>
</dbReference>
<protein>
    <submittedName>
        <fullName evidence="3">MerR superfamily protein</fullName>
    </submittedName>
</protein>
<reference evidence="3" key="1">
    <citation type="submission" date="2012-03" db="EMBL/GenBank/DDBJ databases">
        <title>Sequence analysis and characterization of a natural plasmid isolated from Vibrio anguillarum.</title>
        <authorList>
            <person name="Jiang N."/>
            <person name="Luo L."/>
            <person name="Xing W."/>
            <person name="Ma Z."/>
        </authorList>
    </citation>
    <scope>NUCLEOTIDE SEQUENCE</scope>
    <source>
        <strain evidence="3">13YK-003</strain>
        <plasmid evidence="3">pJV</plasmid>
    </source>
</reference>
<accession>I3VZB8</accession>
<dbReference type="EMBL" id="JQ782192">
    <property type="protein sequence ID" value="AFK88695.1"/>
    <property type="molecule type" value="Genomic_DNA"/>
</dbReference>
<evidence type="ECO:0000313" key="3">
    <source>
        <dbReference type="EMBL" id="AFK88695.1"/>
    </source>
</evidence>
<gene>
    <name evidence="3" type="ORF">UQY_3</name>
</gene>